<accession>A0A8S5L4R4</accession>
<keyword evidence="3" id="KW-0946">Virion</keyword>
<sequence length="132" mass="13984">MPALQSISILDREAPPVAHVFQPRDVKDGVGLVVKSTGVPVSDEKLTVSMRKSGSKFRGKLTLAVPTVVTETINGVSRPSVSRTAYVSVEVVFDELSTTQERTNAIGMTADALGVSKTLVHNAFVGLEGIYG</sequence>
<reference evidence="4" key="1">
    <citation type="submission" date="2020-09" db="EMBL/GenBank/DDBJ databases">
        <title>Leviviricetes taxonomy.</title>
        <authorList>
            <person name="Stockdale S.R."/>
            <person name="Callanan J."/>
            <person name="Adriaenssens E.M."/>
            <person name="Kuhn J.H."/>
            <person name="Rumnieks J."/>
            <person name="Shkoporov A."/>
            <person name="Draper L.A."/>
            <person name="Ross P."/>
            <person name="Hill C."/>
        </authorList>
    </citation>
    <scope>NUCLEOTIDE SEQUENCE</scope>
</reference>
<name>A0A8S5L4R4_9VIRU</name>
<evidence type="ECO:0000313" key="4">
    <source>
        <dbReference type="EMBL" id="DAD52688.1"/>
    </source>
</evidence>
<dbReference type="Pfam" id="PF01819">
    <property type="entry name" value="Levi_coat"/>
    <property type="match status" value="1"/>
</dbReference>
<evidence type="ECO:0000256" key="2">
    <source>
        <dbReference type="ARBA" id="ARBA00022561"/>
    </source>
</evidence>
<keyword evidence="2 4" id="KW-0167">Capsid protein</keyword>
<protein>
    <submittedName>
        <fullName evidence="4">Coat protein</fullName>
    </submittedName>
</protein>
<proteinExistence type="predicted"/>
<dbReference type="Proteomes" id="UP000677434">
    <property type="component" value="Segment"/>
</dbReference>
<evidence type="ECO:0000256" key="1">
    <source>
        <dbReference type="ARBA" id="ARBA00004328"/>
    </source>
</evidence>
<dbReference type="RefSeq" id="YP_010769553.1">
    <property type="nucleotide sequence ID" value="NC_074009.1"/>
</dbReference>
<dbReference type="InterPro" id="IPR002703">
    <property type="entry name" value="Levivir_coat"/>
</dbReference>
<dbReference type="GO" id="GO:0005198">
    <property type="term" value="F:structural molecule activity"/>
    <property type="evidence" value="ECO:0007669"/>
    <property type="project" value="InterPro"/>
</dbReference>
<dbReference type="Gene3D" id="3.30.380.10">
    <property type="entry name" value="MS2 Viral Coat Protein"/>
    <property type="match status" value="1"/>
</dbReference>
<evidence type="ECO:0000256" key="3">
    <source>
        <dbReference type="ARBA" id="ARBA00022844"/>
    </source>
</evidence>
<dbReference type="EMBL" id="BK014177">
    <property type="protein sequence ID" value="DAD52688.1"/>
    <property type="molecule type" value="Genomic_RNA"/>
</dbReference>
<dbReference type="InterPro" id="IPR015954">
    <property type="entry name" value="Phage_RNA-type_capsid"/>
</dbReference>
<comment type="subcellular location">
    <subcellularLocation>
        <location evidence="1">Virion</location>
    </subcellularLocation>
</comment>
<evidence type="ECO:0000313" key="5">
    <source>
        <dbReference type="Proteomes" id="UP000677434"/>
    </source>
</evidence>
<gene>
    <name evidence="4" type="primary">SRR7976301_4_2</name>
</gene>
<organism evidence="4 5">
    <name type="scientific">ssRNA phage SRR7976301_4</name>
    <dbReference type="NCBI Taxonomy" id="2786665"/>
    <lineage>
        <taxon>Viruses</taxon>
        <taxon>Riboviria</taxon>
        <taxon>Orthornavirae</taxon>
        <taxon>Lenarviricota</taxon>
        <taxon>Leviviricetes</taxon>
        <taxon>Norzivirales</taxon>
        <taxon>Fiersviridae</taxon>
        <taxon>Mintuvirus</taxon>
        <taxon>Mintuvirus asiadaptatum</taxon>
    </lineage>
</organism>
<keyword evidence="5" id="KW-1185">Reference proteome</keyword>
<dbReference type="SUPFAM" id="SSF55405">
    <property type="entry name" value="RNA bacteriophage capsid protein"/>
    <property type="match status" value="1"/>
</dbReference>
<dbReference type="GO" id="GO:0019028">
    <property type="term" value="C:viral capsid"/>
    <property type="evidence" value="ECO:0007669"/>
    <property type="project" value="UniProtKB-KW"/>
</dbReference>
<dbReference type="GeneID" id="80398603"/>
<dbReference type="KEGG" id="vg:80398603"/>